<gene>
    <name evidence="1" type="ORF">CORMATOL_02259</name>
</gene>
<reference evidence="1 2" key="1">
    <citation type="submission" date="2009-01" db="EMBL/GenBank/DDBJ databases">
        <authorList>
            <person name="Fulton L."/>
            <person name="Clifton S."/>
            <person name="Chinwalla A.T."/>
            <person name="Mitreva M."/>
            <person name="Sodergren E."/>
            <person name="Weinstock G."/>
            <person name="Clifton S."/>
            <person name="Dooling D.J."/>
            <person name="Fulton B."/>
            <person name="Minx P."/>
            <person name="Pepin K.H."/>
            <person name="Johnson M."/>
            <person name="Bhonagiri V."/>
            <person name="Nash W.E."/>
            <person name="Mardis E.R."/>
            <person name="Wilson R.K."/>
        </authorList>
    </citation>
    <scope>NUCLEOTIDE SEQUENCE [LARGE SCALE GENOMIC DNA]</scope>
    <source>
        <strain evidence="1 2">ATCC 33806</strain>
    </source>
</reference>
<dbReference type="EMBL" id="ACEB01000033">
    <property type="protein sequence ID" value="EEG26211.1"/>
    <property type="molecule type" value="Genomic_DNA"/>
</dbReference>
<organism evidence="1 2">
    <name type="scientific">Corynebacterium matruchotii ATCC 33806</name>
    <dbReference type="NCBI Taxonomy" id="566549"/>
    <lineage>
        <taxon>Bacteria</taxon>
        <taxon>Bacillati</taxon>
        <taxon>Actinomycetota</taxon>
        <taxon>Actinomycetes</taxon>
        <taxon>Mycobacteriales</taxon>
        <taxon>Corynebacteriaceae</taxon>
        <taxon>Corynebacterium</taxon>
    </lineage>
</organism>
<accession>C0E5I2</accession>
<proteinExistence type="predicted"/>
<sequence length="99" mass="10881">MAEVFAYRDSVSAEAEADIRRIMRRIKKTLAANRKAINSLKPEWTAVEADGYYKLITKWNKGADGLADVLNDVQKALAGVRKGTGELKEAIGEALDSVE</sequence>
<evidence type="ECO:0008006" key="3">
    <source>
        <dbReference type="Google" id="ProtNLM"/>
    </source>
</evidence>
<dbReference type="HOGENOM" id="CLU_2315535_0_0_11"/>
<dbReference type="Gene3D" id="1.10.287.1060">
    <property type="entry name" value="ESAT-6-like"/>
    <property type="match status" value="1"/>
</dbReference>
<dbReference type="SUPFAM" id="SSF140453">
    <property type="entry name" value="EsxAB dimer-like"/>
    <property type="match status" value="1"/>
</dbReference>
<name>C0E5I2_9CORY</name>
<comment type="caution">
    <text evidence="1">The sequence shown here is derived from an EMBL/GenBank/DDBJ whole genome shotgun (WGS) entry which is preliminary data.</text>
</comment>
<dbReference type="RefSeq" id="WP_005522277.1">
    <property type="nucleotide sequence ID" value="NZ_EQ973330.1"/>
</dbReference>
<dbReference type="AlphaFoldDB" id="C0E5I2"/>
<protein>
    <recommendedName>
        <fullName evidence="3">WXG100 family type VII secretion target</fullName>
    </recommendedName>
</protein>
<dbReference type="Proteomes" id="UP000006247">
    <property type="component" value="Unassembled WGS sequence"/>
</dbReference>
<evidence type="ECO:0000313" key="2">
    <source>
        <dbReference type="Proteomes" id="UP000006247"/>
    </source>
</evidence>
<evidence type="ECO:0000313" key="1">
    <source>
        <dbReference type="EMBL" id="EEG26211.1"/>
    </source>
</evidence>
<dbReference type="InterPro" id="IPR036689">
    <property type="entry name" value="ESAT-6-like_sf"/>
</dbReference>